<accession>A0A177NEE1</accession>
<comment type="caution">
    <text evidence="1">The sequence shown here is derived from an EMBL/GenBank/DDBJ whole genome shotgun (WGS) entry which is preliminary data.</text>
</comment>
<evidence type="ECO:0008006" key="3">
    <source>
        <dbReference type="Google" id="ProtNLM"/>
    </source>
</evidence>
<reference evidence="1 2" key="1">
    <citation type="submission" date="2016-03" db="EMBL/GenBank/DDBJ databases">
        <authorList>
            <person name="Ploux O."/>
        </authorList>
    </citation>
    <scope>NUCLEOTIDE SEQUENCE [LARGE SCALE GENOMIC DNA]</scope>
    <source>
        <strain evidence="1 2">R-45370</strain>
    </source>
</reference>
<sequence>MERNYQITAPAYVHPHELHWRTAFHEAGHAAAIHIRNQQKQLPPVFFEIQVKRPTLKEQDFFAKVIDGNLIQNLPIAVIESISLLSDECQHSSQRAYEADVVNLLVGPLAEAKYVSIRDGEVFNLELINLSALRHYGGHSDLEKAQQYLEFFITSKLHRDNKLVELLAQAYQFVSNHKNWACILNLAHFILDSQQETISCDEAITIFDRCLSPNQPRWPGKPAFLELH</sequence>
<dbReference type="EMBL" id="LUUI01000102">
    <property type="protein sequence ID" value="OAI15420.1"/>
    <property type="molecule type" value="Genomic_DNA"/>
</dbReference>
<dbReference type="RefSeq" id="WP_066982279.1">
    <property type="nucleotide sequence ID" value="NZ_LUUI01000102.1"/>
</dbReference>
<dbReference type="GO" id="GO:0006508">
    <property type="term" value="P:proteolysis"/>
    <property type="evidence" value="ECO:0007669"/>
    <property type="project" value="InterPro"/>
</dbReference>
<evidence type="ECO:0000313" key="2">
    <source>
        <dbReference type="Proteomes" id="UP000078476"/>
    </source>
</evidence>
<dbReference type="AlphaFoldDB" id="A0A177NEE1"/>
<proteinExistence type="predicted"/>
<protein>
    <recommendedName>
        <fullName evidence="3">Peptidase M41 domain-containing protein</fullName>
    </recommendedName>
</protein>
<dbReference type="InterPro" id="IPR037219">
    <property type="entry name" value="Peptidase_M41-like"/>
</dbReference>
<evidence type="ECO:0000313" key="1">
    <source>
        <dbReference type="EMBL" id="OAI15420.1"/>
    </source>
</evidence>
<dbReference type="GO" id="GO:0004222">
    <property type="term" value="F:metalloendopeptidase activity"/>
    <property type="evidence" value="ECO:0007669"/>
    <property type="project" value="InterPro"/>
</dbReference>
<dbReference type="OrthoDB" id="5567255at2"/>
<organism evidence="1 2">
    <name type="scientific">Methylomonas lenta</name>
    <dbReference type="NCBI Taxonomy" id="980561"/>
    <lineage>
        <taxon>Bacteria</taxon>
        <taxon>Pseudomonadati</taxon>
        <taxon>Pseudomonadota</taxon>
        <taxon>Gammaproteobacteria</taxon>
        <taxon>Methylococcales</taxon>
        <taxon>Methylococcaceae</taxon>
        <taxon>Methylomonas</taxon>
    </lineage>
</organism>
<dbReference type="GO" id="GO:0005524">
    <property type="term" value="F:ATP binding"/>
    <property type="evidence" value="ECO:0007669"/>
    <property type="project" value="InterPro"/>
</dbReference>
<dbReference type="Proteomes" id="UP000078476">
    <property type="component" value="Unassembled WGS sequence"/>
</dbReference>
<gene>
    <name evidence="1" type="ORF">A1359_00580</name>
</gene>
<keyword evidence="2" id="KW-1185">Reference proteome</keyword>
<dbReference type="GO" id="GO:0004176">
    <property type="term" value="F:ATP-dependent peptidase activity"/>
    <property type="evidence" value="ECO:0007669"/>
    <property type="project" value="InterPro"/>
</dbReference>
<dbReference type="Gene3D" id="1.20.58.760">
    <property type="entry name" value="Peptidase M41"/>
    <property type="match status" value="1"/>
</dbReference>
<name>A0A177NEE1_9GAMM</name>